<sequence>MLSIRFALIGLQSICLDMIIFSSLSFWHSGFISSISCLVSSFRFCPSLISSVTAFSSSTNLSLLPGGFLIFFSLFCRAGRRRPCM</sequence>
<evidence type="ECO:0000313" key="2">
    <source>
        <dbReference type="EMBL" id="PNT06305.1"/>
    </source>
</evidence>
<feature type="transmembrane region" description="Helical" evidence="1">
    <location>
        <begin position="58"/>
        <end position="76"/>
    </location>
</feature>
<gene>
    <name evidence="2" type="ORF">POPTR_013G023300</name>
</gene>
<reference evidence="2 3" key="1">
    <citation type="journal article" date="2006" name="Science">
        <title>The genome of black cottonwood, Populus trichocarpa (Torr. &amp; Gray).</title>
        <authorList>
            <person name="Tuskan G.A."/>
            <person name="Difazio S."/>
            <person name="Jansson S."/>
            <person name="Bohlmann J."/>
            <person name="Grigoriev I."/>
            <person name="Hellsten U."/>
            <person name="Putnam N."/>
            <person name="Ralph S."/>
            <person name="Rombauts S."/>
            <person name="Salamov A."/>
            <person name="Schein J."/>
            <person name="Sterck L."/>
            <person name="Aerts A."/>
            <person name="Bhalerao R.R."/>
            <person name="Bhalerao R.P."/>
            <person name="Blaudez D."/>
            <person name="Boerjan W."/>
            <person name="Brun A."/>
            <person name="Brunner A."/>
            <person name="Busov V."/>
            <person name="Campbell M."/>
            <person name="Carlson J."/>
            <person name="Chalot M."/>
            <person name="Chapman J."/>
            <person name="Chen G.L."/>
            <person name="Cooper D."/>
            <person name="Coutinho P.M."/>
            <person name="Couturier J."/>
            <person name="Covert S."/>
            <person name="Cronk Q."/>
            <person name="Cunningham R."/>
            <person name="Davis J."/>
            <person name="Degroeve S."/>
            <person name="Dejardin A."/>
            <person name="Depamphilis C."/>
            <person name="Detter J."/>
            <person name="Dirks B."/>
            <person name="Dubchak I."/>
            <person name="Duplessis S."/>
            <person name="Ehlting J."/>
            <person name="Ellis B."/>
            <person name="Gendler K."/>
            <person name="Goodstein D."/>
            <person name="Gribskov M."/>
            <person name="Grimwood J."/>
            <person name="Groover A."/>
            <person name="Gunter L."/>
            <person name="Hamberger B."/>
            <person name="Heinze B."/>
            <person name="Helariutta Y."/>
            <person name="Henrissat B."/>
            <person name="Holligan D."/>
            <person name="Holt R."/>
            <person name="Huang W."/>
            <person name="Islam-Faridi N."/>
            <person name="Jones S."/>
            <person name="Jones-Rhoades M."/>
            <person name="Jorgensen R."/>
            <person name="Joshi C."/>
            <person name="Kangasjarvi J."/>
            <person name="Karlsson J."/>
            <person name="Kelleher C."/>
            <person name="Kirkpatrick R."/>
            <person name="Kirst M."/>
            <person name="Kohler A."/>
            <person name="Kalluri U."/>
            <person name="Larimer F."/>
            <person name="Leebens-Mack J."/>
            <person name="Leple J.C."/>
            <person name="Locascio P."/>
            <person name="Lou Y."/>
            <person name="Lucas S."/>
            <person name="Martin F."/>
            <person name="Montanini B."/>
            <person name="Napoli C."/>
            <person name="Nelson D.R."/>
            <person name="Nelson C."/>
            <person name="Nieminen K."/>
            <person name="Nilsson O."/>
            <person name="Pereda V."/>
            <person name="Peter G."/>
            <person name="Philippe R."/>
            <person name="Pilate G."/>
            <person name="Poliakov A."/>
            <person name="Razumovskaya J."/>
            <person name="Richardson P."/>
            <person name="Rinaldi C."/>
            <person name="Ritland K."/>
            <person name="Rouze P."/>
            <person name="Ryaboy D."/>
            <person name="Schmutz J."/>
            <person name="Schrader J."/>
            <person name="Segerman B."/>
            <person name="Shin H."/>
            <person name="Siddiqui A."/>
            <person name="Sterky F."/>
            <person name="Terry A."/>
            <person name="Tsai C.J."/>
            <person name="Uberbacher E."/>
            <person name="Unneberg P."/>
            <person name="Vahala J."/>
            <person name="Wall K."/>
            <person name="Wessler S."/>
            <person name="Yang G."/>
            <person name="Yin T."/>
            <person name="Douglas C."/>
            <person name="Marra M."/>
            <person name="Sandberg G."/>
            <person name="Van de Peer Y."/>
            <person name="Rokhsar D."/>
        </authorList>
    </citation>
    <scope>NUCLEOTIDE SEQUENCE [LARGE SCALE GENOMIC DNA]</scope>
    <source>
        <strain evidence="3">cv. Nisqually</strain>
    </source>
</reference>
<organism evidence="2 3">
    <name type="scientific">Populus trichocarpa</name>
    <name type="common">Western balsam poplar</name>
    <name type="synonym">Populus balsamifera subsp. trichocarpa</name>
    <dbReference type="NCBI Taxonomy" id="3694"/>
    <lineage>
        <taxon>Eukaryota</taxon>
        <taxon>Viridiplantae</taxon>
        <taxon>Streptophyta</taxon>
        <taxon>Embryophyta</taxon>
        <taxon>Tracheophyta</taxon>
        <taxon>Spermatophyta</taxon>
        <taxon>Magnoliopsida</taxon>
        <taxon>eudicotyledons</taxon>
        <taxon>Gunneridae</taxon>
        <taxon>Pentapetalae</taxon>
        <taxon>rosids</taxon>
        <taxon>fabids</taxon>
        <taxon>Malpighiales</taxon>
        <taxon>Salicaceae</taxon>
        <taxon>Saliceae</taxon>
        <taxon>Populus</taxon>
    </lineage>
</organism>
<name>U5FUG0_POPTR</name>
<dbReference type="Proteomes" id="UP000006729">
    <property type="component" value="Chromosome 13"/>
</dbReference>
<evidence type="ECO:0000313" key="3">
    <source>
        <dbReference type="Proteomes" id="UP000006729"/>
    </source>
</evidence>
<keyword evidence="1" id="KW-1133">Transmembrane helix</keyword>
<dbReference type="HOGENOM" id="CLU_2516836_0_0_1"/>
<keyword evidence="1" id="KW-0472">Membrane</keyword>
<dbReference type="AlphaFoldDB" id="U5FUG0"/>
<proteinExistence type="predicted"/>
<accession>U5FUG0</accession>
<keyword evidence="3" id="KW-1185">Reference proteome</keyword>
<evidence type="ECO:0000256" key="1">
    <source>
        <dbReference type="SAM" id="Phobius"/>
    </source>
</evidence>
<protein>
    <submittedName>
        <fullName evidence="2">Uncharacterized protein</fullName>
    </submittedName>
</protein>
<keyword evidence="1" id="KW-0812">Transmembrane</keyword>
<dbReference type="EMBL" id="CM009302">
    <property type="protein sequence ID" value="PNT06305.1"/>
    <property type="molecule type" value="Genomic_DNA"/>
</dbReference>
<dbReference type="InParanoid" id="U5FUG0"/>